<evidence type="ECO:0000256" key="4">
    <source>
        <dbReference type="ARBA" id="ARBA00023136"/>
    </source>
</evidence>
<feature type="region of interest" description="Disordered" evidence="6">
    <location>
        <begin position="156"/>
        <end position="192"/>
    </location>
</feature>
<dbReference type="EMBL" id="AZGY01000001">
    <property type="protein sequence ID" value="OAA33334.1"/>
    <property type="molecule type" value="Genomic_DNA"/>
</dbReference>
<keyword evidence="3 7" id="KW-1133">Transmembrane helix</keyword>
<accession>A0A166V6V6</accession>
<evidence type="ECO:0000256" key="2">
    <source>
        <dbReference type="ARBA" id="ARBA00022692"/>
    </source>
</evidence>
<keyword evidence="2 7" id="KW-0812">Transmembrane</keyword>
<evidence type="ECO:0000313" key="9">
    <source>
        <dbReference type="Proteomes" id="UP000078544"/>
    </source>
</evidence>
<feature type="transmembrane region" description="Helical" evidence="7">
    <location>
        <begin position="204"/>
        <end position="223"/>
    </location>
</feature>
<keyword evidence="9" id="KW-1185">Reference proteome</keyword>
<organism evidence="8 9">
    <name type="scientific">Moelleriella libera RCEF 2490</name>
    <dbReference type="NCBI Taxonomy" id="1081109"/>
    <lineage>
        <taxon>Eukaryota</taxon>
        <taxon>Fungi</taxon>
        <taxon>Dikarya</taxon>
        <taxon>Ascomycota</taxon>
        <taxon>Pezizomycotina</taxon>
        <taxon>Sordariomycetes</taxon>
        <taxon>Hypocreomycetidae</taxon>
        <taxon>Hypocreales</taxon>
        <taxon>Clavicipitaceae</taxon>
        <taxon>Moelleriella</taxon>
    </lineage>
</organism>
<proteinExistence type="inferred from homology"/>
<sequence>MASTATTAVQIVSVASALMASGGMVTLSLHDIPQLRPQPASRSLPAVRWLFSRGSHTFPNAAIASGLGFLYGAYAYLPPAAGRGLQRVISLSQFGANGLRTNGLILAAALAWSIAPWTRLVMLPTNLELMEMNQSLGGYRSQSAADEDKSGRIYRRTGKDSIAGKSEGSEFTDRSGPQEVTKRQSSAQEDERAKKLMDKFTRLNLVRAALLGAGGIIALSSILL</sequence>
<evidence type="ECO:0000256" key="1">
    <source>
        <dbReference type="ARBA" id="ARBA00004141"/>
    </source>
</evidence>
<evidence type="ECO:0000256" key="7">
    <source>
        <dbReference type="SAM" id="Phobius"/>
    </source>
</evidence>
<comment type="caution">
    <text evidence="8">The sequence shown here is derived from an EMBL/GenBank/DDBJ whole genome shotgun (WGS) entry which is preliminary data.</text>
</comment>
<protein>
    <submittedName>
        <fullName evidence="8">Uncharacterized protein</fullName>
    </submittedName>
</protein>
<dbReference type="Pfam" id="PF08592">
    <property type="entry name" value="Anthrone_oxy"/>
    <property type="match status" value="1"/>
</dbReference>
<dbReference type="Proteomes" id="UP000078544">
    <property type="component" value="Unassembled WGS sequence"/>
</dbReference>
<comment type="subcellular location">
    <subcellularLocation>
        <location evidence="1">Membrane</location>
        <topology evidence="1">Multi-pass membrane protein</topology>
    </subcellularLocation>
</comment>
<feature type="transmembrane region" description="Helical" evidence="7">
    <location>
        <begin position="58"/>
        <end position="77"/>
    </location>
</feature>
<comment type="similarity">
    <text evidence="5">Belongs to the anthrone oxygenase family.</text>
</comment>
<name>A0A166V6V6_9HYPO</name>
<evidence type="ECO:0000256" key="5">
    <source>
        <dbReference type="ARBA" id="ARBA00034313"/>
    </source>
</evidence>
<dbReference type="OrthoDB" id="5954308at2759"/>
<reference evidence="8 9" key="1">
    <citation type="journal article" date="2016" name="Genome Biol. Evol.">
        <title>Divergent and convergent evolution of fungal pathogenicity.</title>
        <authorList>
            <person name="Shang Y."/>
            <person name="Xiao G."/>
            <person name="Zheng P."/>
            <person name="Cen K."/>
            <person name="Zhan S."/>
            <person name="Wang C."/>
        </authorList>
    </citation>
    <scope>NUCLEOTIDE SEQUENCE [LARGE SCALE GENOMIC DNA]</scope>
    <source>
        <strain evidence="8 9">RCEF 2490</strain>
    </source>
</reference>
<dbReference type="GO" id="GO:0016020">
    <property type="term" value="C:membrane"/>
    <property type="evidence" value="ECO:0007669"/>
    <property type="project" value="UniProtKB-SubCell"/>
</dbReference>
<evidence type="ECO:0000256" key="3">
    <source>
        <dbReference type="ARBA" id="ARBA00022989"/>
    </source>
</evidence>
<dbReference type="PANTHER" id="PTHR35042:SF1">
    <property type="entry name" value="DUF1772-DOMAIN-CONTAINING PROTEIN"/>
    <property type="match status" value="1"/>
</dbReference>
<dbReference type="PANTHER" id="PTHR35042">
    <property type="entry name" value="ANTHRONE OXYGENASE ENCC"/>
    <property type="match status" value="1"/>
</dbReference>
<dbReference type="InterPro" id="IPR013901">
    <property type="entry name" value="Anthrone_oxy"/>
</dbReference>
<evidence type="ECO:0000313" key="8">
    <source>
        <dbReference type="EMBL" id="OAA33334.1"/>
    </source>
</evidence>
<gene>
    <name evidence="8" type="ORF">AAL_00799</name>
</gene>
<dbReference type="AlphaFoldDB" id="A0A166V6V6"/>
<evidence type="ECO:0000256" key="6">
    <source>
        <dbReference type="SAM" id="MobiDB-lite"/>
    </source>
</evidence>
<keyword evidence="4 7" id="KW-0472">Membrane</keyword>